<dbReference type="PANTHER" id="PTHR43312">
    <property type="entry name" value="D-THREO-ALDOSE 1-DEHYDROGENASE"/>
    <property type="match status" value="1"/>
</dbReference>
<dbReference type="InterPro" id="IPR023210">
    <property type="entry name" value="NADP_OxRdtase_dom"/>
</dbReference>
<reference evidence="2 3" key="1">
    <citation type="submission" date="2018-06" db="EMBL/GenBank/DDBJ databases">
        <title>Extensive metabolic versatility and redundancy in microbially diverse, dynamic hydrothermal sediments.</title>
        <authorList>
            <person name="Dombrowski N."/>
            <person name="Teske A."/>
            <person name="Baker B.J."/>
        </authorList>
    </citation>
    <scope>NUCLEOTIDE SEQUENCE [LARGE SCALE GENOMIC DNA]</scope>
    <source>
        <strain evidence="2">B47_G16</strain>
    </source>
</reference>
<dbReference type="InterPro" id="IPR036812">
    <property type="entry name" value="NAD(P)_OxRdtase_dom_sf"/>
</dbReference>
<dbReference type="CDD" id="cd19086">
    <property type="entry name" value="AKR_AKR11C1"/>
    <property type="match status" value="1"/>
</dbReference>
<feature type="domain" description="NADP-dependent oxidoreductase" evidence="1">
    <location>
        <begin position="20"/>
        <end position="318"/>
    </location>
</feature>
<dbReference type="InterPro" id="IPR020471">
    <property type="entry name" value="AKR"/>
</dbReference>
<protein>
    <submittedName>
        <fullName evidence="2">Aldo/keto reductase</fullName>
    </submittedName>
</protein>
<dbReference type="InterPro" id="IPR053135">
    <property type="entry name" value="AKR2_Oxidoreductase"/>
</dbReference>
<dbReference type="EMBL" id="QMPZ01000159">
    <property type="protein sequence ID" value="RLE07550.1"/>
    <property type="molecule type" value="Genomic_DNA"/>
</dbReference>
<dbReference type="SUPFAM" id="SSF51430">
    <property type="entry name" value="NAD(P)-linked oxidoreductase"/>
    <property type="match status" value="1"/>
</dbReference>
<dbReference type="PRINTS" id="PR00069">
    <property type="entry name" value="ALDKETRDTASE"/>
</dbReference>
<sequence>MEEKMRYRKLGNTGYEVSEVGMGTWAIGGVSWRGKRPSGWEGADDEESLKALRKARELGVNFFDTADAYGRGKSEVLISLALGKHRDQCIIATKVGNNLIDTRGQDFSREYIIGALNASLVRLGSEYVDVYQLHNPPLEIIKKGEVFDVLRELKESGKIKAFGISIGKPEEGIEAIKHGVETIQVVYNLLYQEPAKELFPLAMEKKVGIIARVPLASGLLTGKYNENTVFPKSDHRSVSYPPERLKKEIKKVRKLEFLLEEEGVESMAQAALKFVLSHKAVSTVIPGAKNERQVMENVKASDGKPLSPQALQKIQDLYQNNFYLD</sequence>
<dbReference type="Pfam" id="PF00248">
    <property type="entry name" value="Aldo_ket_red"/>
    <property type="match status" value="1"/>
</dbReference>
<organism evidence="2 3">
    <name type="scientific">Aerophobetes bacterium</name>
    <dbReference type="NCBI Taxonomy" id="2030807"/>
    <lineage>
        <taxon>Bacteria</taxon>
        <taxon>Candidatus Aerophobota</taxon>
    </lineage>
</organism>
<dbReference type="PANTHER" id="PTHR43312:SF1">
    <property type="entry name" value="NADP-DEPENDENT OXIDOREDUCTASE DOMAIN-CONTAINING PROTEIN"/>
    <property type="match status" value="1"/>
</dbReference>
<dbReference type="Proteomes" id="UP000279422">
    <property type="component" value="Unassembled WGS sequence"/>
</dbReference>
<evidence type="ECO:0000259" key="1">
    <source>
        <dbReference type="Pfam" id="PF00248"/>
    </source>
</evidence>
<gene>
    <name evidence="2" type="ORF">DRJ00_07925</name>
</gene>
<accession>A0A497E1X2</accession>
<dbReference type="AlphaFoldDB" id="A0A497E1X2"/>
<name>A0A497E1X2_UNCAE</name>
<comment type="caution">
    <text evidence="2">The sequence shown here is derived from an EMBL/GenBank/DDBJ whole genome shotgun (WGS) entry which is preliminary data.</text>
</comment>
<proteinExistence type="predicted"/>
<dbReference type="Gene3D" id="3.20.20.100">
    <property type="entry name" value="NADP-dependent oxidoreductase domain"/>
    <property type="match status" value="1"/>
</dbReference>
<dbReference type="GO" id="GO:0016491">
    <property type="term" value="F:oxidoreductase activity"/>
    <property type="evidence" value="ECO:0007669"/>
    <property type="project" value="InterPro"/>
</dbReference>
<evidence type="ECO:0000313" key="3">
    <source>
        <dbReference type="Proteomes" id="UP000279422"/>
    </source>
</evidence>
<evidence type="ECO:0000313" key="2">
    <source>
        <dbReference type="EMBL" id="RLE07550.1"/>
    </source>
</evidence>